<name>A0ABT1SQ79_9FIRM</name>
<keyword evidence="1" id="KW-0812">Transmembrane</keyword>
<dbReference type="Pfam" id="PF13240">
    <property type="entry name" value="Zn_Ribbon_1"/>
    <property type="match status" value="1"/>
</dbReference>
<comment type="caution">
    <text evidence="3">The sequence shown here is derived from an EMBL/GenBank/DDBJ whole genome shotgun (WGS) entry which is preliminary data.</text>
</comment>
<gene>
    <name evidence="3" type="ORF">NE675_03095</name>
</gene>
<keyword evidence="4" id="KW-1185">Reference proteome</keyword>
<feature type="domain" description="Zinc-ribbon" evidence="2">
    <location>
        <begin position="2"/>
        <end position="22"/>
    </location>
</feature>
<feature type="transmembrane region" description="Helical" evidence="1">
    <location>
        <begin position="56"/>
        <end position="73"/>
    </location>
</feature>
<evidence type="ECO:0000256" key="1">
    <source>
        <dbReference type="SAM" id="Phobius"/>
    </source>
</evidence>
<sequence length="184" mass="20066">MYCQGCGKEISDTVKFCPYCGFAATSESAAAAEPAAAAPQPAATVKKSKSKKIRNVLAVIGAFILLFVGYSVATYDSDVAIVKTGHFTFNQTVTVGDAFENFFADTEWESSQQNGEHLVIFKGKSRNTEDGGTNNFRAVFTVNPDTKTFQAKSVFIDGRKVDGIDYSIMKQICDGQKVIHYREI</sequence>
<keyword evidence="1" id="KW-0472">Membrane</keyword>
<organism evidence="3 4">
    <name type="scientific">Megasphaera massiliensis</name>
    <dbReference type="NCBI Taxonomy" id="1232428"/>
    <lineage>
        <taxon>Bacteria</taxon>
        <taxon>Bacillati</taxon>
        <taxon>Bacillota</taxon>
        <taxon>Negativicutes</taxon>
        <taxon>Veillonellales</taxon>
        <taxon>Veillonellaceae</taxon>
        <taxon>Megasphaera</taxon>
    </lineage>
</organism>
<proteinExistence type="predicted"/>
<dbReference type="InterPro" id="IPR026870">
    <property type="entry name" value="Zinc_ribbon_dom"/>
</dbReference>
<reference evidence="3 4" key="1">
    <citation type="submission" date="2022-06" db="EMBL/GenBank/DDBJ databases">
        <title>Isolation of gut microbiota from human fecal samples.</title>
        <authorList>
            <person name="Pamer E.G."/>
            <person name="Barat B."/>
            <person name="Waligurski E."/>
            <person name="Medina S."/>
            <person name="Paddock L."/>
            <person name="Mostad J."/>
        </authorList>
    </citation>
    <scope>NUCLEOTIDE SEQUENCE [LARGE SCALE GENOMIC DNA]</scope>
    <source>
        <strain evidence="3 4">DFI.1.1</strain>
    </source>
</reference>
<dbReference type="EMBL" id="JANGEW010000003">
    <property type="protein sequence ID" value="MCQ5342026.1"/>
    <property type="molecule type" value="Genomic_DNA"/>
</dbReference>
<dbReference type="RefSeq" id="WP_062411416.1">
    <property type="nucleotide sequence ID" value="NZ_JAJCIO010000003.1"/>
</dbReference>
<dbReference type="Proteomes" id="UP001206692">
    <property type="component" value="Unassembled WGS sequence"/>
</dbReference>
<evidence type="ECO:0000313" key="3">
    <source>
        <dbReference type="EMBL" id="MCQ5342026.1"/>
    </source>
</evidence>
<protein>
    <submittedName>
        <fullName evidence="3">Zinc ribbon domain-containing protein</fullName>
    </submittedName>
</protein>
<keyword evidence="1" id="KW-1133">Transmembrane helix</keyword>
<evidence type="ECO:0000259" key="2">
    <source>
        <dbReference type="Pfam" id="PF13240"/>
    </source>
</evidence>
<evidence type="ECO:0000313" key="4">
    <source>
        <dbReference type="Proteomes" id="UP001206692"/>
    </source>
</evidence>
<accession>A0ABT1SQ79</accession>